<sequence>MGRTIADHLAQGLAAANRKPARRVDASGERLVLVEHDSVSADSCPRVIGAES</sequence>
<reference evidence="1 2" key="2">
    <citation type="submission" date="2024-11" db="EMBL/GenBank/DDBJ databases">
        <title>Using genomics to understand microbial adaptation to soil warming.</title>
        <authorList>
            <person name="Deangelis K.M. PhD."/>
        </authorList>
    </citation>
    <scope>NUCLEOTIDE SEQUENCE [LARGE SCALE GENOMIC DNA]</scope>
    <source>
        <strain evidence="1 2">GAS97</strain>
    </source>
</reference>
<name>A0ABW8MJH1_9BURK</name>
<reference evidence="1 2" key="1">
    <citation type="submission" date="2024-10" db="EMBL/GenBank/DDBJ databases">
        <authorList>
            <person name="Deangelis K."/>
            <person name="Huntemann M."/>
            <person name="Clum A."/>
            <person name="Wang J."/>
            <person name="Palaniappan K."/>
            <person name="Ritter S."/>
            <person name="Chen I.-M."/>
            <person name="Stamatis D."/>
            <person name="Reddy T."/>
            <person name="O'Malley R."/>
            <person name="Daum C."/>
            <person name="Ng V."/>
            <person name="Ivanova N."/>
            <person name="Kyrpides N."/>
            <person name="Woyke T."/>
        </authorList>
    </citation>
    <scope>NUCLEOTIDE SEQUENCE [LARGE SCALE GENOMIC DNA]</scope>
    <source>
        <strain evidence="1 2">GAS97</strain>
    </source>
</reference>
<evidence type="ECO:0000313" key="2">
    <source>
        <dbReference type="Proteomes" id="UP001620514"/>
    </source>
</evidence>
<keyword evidence="2" id="KW-1185">Reference proteome</keyword>
<comment type="caution">
    <text evidence="1">The sequence shown here is derived from an EMBL/GenBank/DDBJ whole genome shotgun (WGS) entry which is preliminary data.</text>
</comment>
<accession>A0ABW8MJH1</accession>
<organism evidence="1 2">
    <name type="scientific">Caballeronia udeis</name>
    <dbReference type="NCBI Taxonomy" id="1232866"/>
    <lineage>
        <taxon>Bacteria</taxon>
        <taxon>Pseudomonadati</taxon>
        <taxon>Pseudomonadota</taxon>
        <taxon>Betaproteobacteria</taxon>
        <taxon>Burkholderiales</taxon>
        <taxon>Burkholderiaceae</taxon>
        <taxon>Caballeronia</taxon>
    </lineage>
</organism>
<proteinExistence type="predicted"/>
<evidence type="ECO:0008006" key="3">
    <source>
        <dbReference type="Google" id="ProtNLM"/>
    </source>
</evidence>
<evidence type="ECO:0000313" key="1">
    <source>
        <dbReference type="EMBL" id="MFK4443827.1"/>
    </source>
</evidence>
<dbReference type="EMBL" id="JBIYDN010000011">
    <property type="protein sequence ID" value="MFK4443827.1"/>
    <property type="molecule type" value="Genomic_DNA"/>
</dbReference>
<protein>
    <recommendedName>
        <fullName evidence="3">LacI family transcriptional regulator</fullName>
    </recommendedName>
</protein>
<dbReference type="Proteomes" id="UP001620514">
    <property type="component" value="Unassembled WGS sequence"/>
</dbReference>
<gene>
    <name evidence="1" type="ORF">ABH943_003849</name>
</gene>